<feature type="binding site" evidence="12">
    <location>
        <position position="236"/>
    </location>
    <ligand>
        <name>a divalent metal cation</name>
        <dbReference type="ChEBI" id="CHEBI:60240"/>
    </ligand>
</feature>
<dbReference type="GO" id="GO:0040029">
    <property type="term" value="P:epigenetic regulation of gene expression"/>
    <property type="evidence" value="ECO:0007669"/>
    <property type="project" value="TreeGrafter"/>
</dbReference>
<dbReference type="GO" id="GO:0070210">
    <property type="term" value="C:Rpd3L-Expanded complex"/>
    <property type="evidence" value="ECO:0007669"/>
    <property type="project" value="TreeGrafter"/>
</dbReference>
<dbReference type="PIRSF" id="PIRSF037913">
    <property type="entry name" value="His_deacetylse_1"/>
    <property type="match status" value="1"/>
</dbReference>
<dbReference type="EMBL" id="MU865298">
    <property type="protein sequence ID" value="KAK4230500.1"/>
    <property type="molecule type" value="Genomic_DNA"/>
</dbReference>
<dbReference type="InterPro" id="IPR023696">
    <property type="entry name" value="Ureohydrolase_dom_sf"/>
</dbReference>
<dbReference type="EC" id="3.5.1.98" evidence="2 9"/>
<dbReference type="PRINTS" id="PR01271">
    <property type="entry name" value="HISDACETLASE"/>
</dbReference>
<comment type="caution">
    <text evidence="15">The sequence shown here is derived from an EMBL/GenBank/DDBJ whole genome shotgun (WGS) entry which is preliminary data.</text>
</comment>
<feature type="compositionally biased region" description="Basic and acidic residues" evidence="13">
    <location>
        <begin position="471"/>
        <end position="488"/>
    </location>
</feature>
<dbReference type="FunFam" id="3.40.800.20:FF:000007">
    <property type="entry name" value="Histone deacetylase"/>
    <property type="match status" value="1"/>
</dbReference>
<organism evidence="15 16">
    <name type="scientific">Podospora fimiseda</name>
    <dbReference type="NCBI Taxonomy" id="252190"/>
    <lineage>
        <taxon>Eukaryota</taxon>
        <taxon>Fungi</taxon>
        <taxon>Dikarya</taxon>
        <taxon>Ascomycota</taxon>
        <taxon>Pezizomycotina</taxon>
        <taxon>Sordariomycetes</taxon>
        <taxon>Sordariomycetidae</taxon>
        <taxon>Sordariales</taxon>
        <taxon>Podosporaceae</taxon>
        <taxon>Podospora</taxon>
    </lineage>
</organism>
<dbReference type="Pfam" id="PF00850">
    <property type="entry name" value="Hist_deacetyl"/>
    <property type="match status" value="1"/>
</dbReference>
<feature type="binding site" evidence="12">
    <location>
        <position position="328"/>
    </location>
    <ligand>
        <name>a divalent metal cation</name>
        <dbReference type="ChEBI" id="CHEBI:60240"/>
    </ligand>
</feature>
<reference evidence="15" key="2">
    <citation type="submission" date="2023-05" db="EMBL/GenBank/DDBJ databases">
        <authorList>
            <consortium name="Lawrence Berkeley National Laboratory"/>
            <person name="Steindorff A."/>
            <person name="Hensen N."/>
            <person name="Bonometti L."/>
            <person name="Westerberg I."/>
            <person name="Brannstrom I.O."/>
            <person name="Guillou S."/>
            <person name="Cros-Aarteil S."/>
            <person name="Calhoun S."/>
            <person name="Haridas S."/>
            <person name="Kuo A."/>
            <person name="Mondo S."/>
            <person name="Pangilinan J."/>
            <person name="Riley R."/>
            <person name="Labutti K."/>
            <person name="Andreopoulos B."/>
            <person name="Lipzen A."/>
            <person name="Chen C."/>
            <person name="Yanf M."/>
            <person name="Daum C."/>
            <person name="Ng V."/>
            <person name="Clum A."/>
            <person name="Ohm R."/>
            <person name="Martin F."/>
            <person name="Silar P."/>
            <person name="Natvig D."/>
            <person name="Lalanne C."/>
            <person name="Gautier V."/>
            <person name="Ament-Velasquez S.L."/>
            <person name="Kruys A."/>
            <person name="Hutchinson M.I."/>
            <person name="Powell A.J."/>
            <person name="Barry K."/>
            <person name="Miller A.N."/>
            <person name="Grigoriev I.V."/>
            <person name="Debuchy R."/>
            <person name="Gladieux P."/>
            <person name="Thoren M.H."/>
            <person name="Johannesson H."/>
        </authorList>
    </citation>
    <scope>NUCLEOTIDE SEQUENCE</scope>
    <source>
        <strain evidence="15">CBS 990.96</strain>
    </source>
</reference>
<keyword evidence="16" id="KW-1185">Reference proteome</keyword>
<evidence type="ECO:0000256" key="13">
    <source>
        <dbReference type="SAM" id="MobiDB-lite"/>
    </source>
</evidence>
<feature type="binding site" evidence="12">
    <location>
        <position position="234"/>
    </location>
    <ligand>
        <name>a divalent metal cation</name>
        <dbReference type="ChEBI" id="CHEBI:60240"/>
    </ligand>
</feature>
<feature type="domain" description="Histone deacetylase" evidence="14">
    <location>
        <begin position="83"/>
        <end position="381"/>
    </location>
</feature>
<keyword evidence="6 9" id="KW-0804">Transcription</keyword>
<dbReference type="GO" id="GO:0046872">
    <property type="term" value="F:metal ion binding"/>
    <property type="evidence" value="ECO:0007669"/>
    <property type="project" value="UniProtKB-KW"/>
</dbReference>
<evidence type="ECO:0000256" key="10">
    <source>
        <dbReference type="PIRSR" id="PIRSR037913-1"/>
    </source>
</evidence>
<protein>
    <recommendedName>
        <fullName evidence="2 9">Histone deacetylase</fullName>
        <ecNumber evidence="2 9">3.5.1.98</ecNumber>
    </recommendedName>
</protein>
<feature type="binding site" evidence="11">
    <location>
        <position position="207"/>
    </location>
    <ligand>
        <name>substrate</name>
    </ligand>
</feature>
<dbReference type="PRINTS" id="PR01270">
    <property type="entry name" value="HDASUPER"/>
</dbReference>
<keyword evidence="12" id="KW-0479">Metal-binding</keyword>
<feature type="binding site" evidence="11">
    <location>
        <position position="157"/>
    </location>
    <ligand>
        <name>substrate</name>
    </ligand>
</feature>
<evidence type="ECO:0000256" key="12">
    <source>
        <dbReference type="PIRSR" id="PIRSR037913-3"/>
    </source>
</evidence>
<keyword evidence="5 9" id="KW-0805">Transcription regulation</keyword>
<sequence>MNINAYRYRPPKTNYLPHNVDVDNPMVEEYEIPLRKADEGENEAFFNKMKLAAQEYNIVRPKGYTVSYHATDEMEKHHFGQTHPMKPWRLTLTKSLVTSYGMPFAMDNYNTRHATYEELSAFHSTDYLDYLATAAPEDQPRESDNEKEPKFNLGGSDCPLFHGLYDYCSMSAGTSLDAARKICNKQSDIAIAWGGGLHHAKKSEASGFCYINDIVLAILQLLRVYPRVLYIDIDVHHGDGVEEAFYSTDRVMTVSFHKYQPDTFFPGTGSLEDNGPQSEHNPGAHHAINVPLNDGITDEQYKNLFENIIGAVNEKFRPSAIALQCGADSLAGDRLGRFNLKVQGHGNCVRFCKSLGLPMIMFGGGGYTPRNVARAWAHETSIAIGADSNIPSTIPEHAPWRDHFIHDTLFPTLTQSLHEPRSNRNSEKRLREIVNHVHEQLRFVQHAPSVQSTIIPPDLGGIRDEVEERLKEENEANNEGLRKTREEGVGSAMEF</sequence>
<keyword evidence="4 9" id="KW-0156">Chromatin regulator</keyword>
<evidence type="ECO:0000256" key="2">
    <source>
        <dbReference type="ARBA" id="ARBA00012111"/>
    </source>
</evidence>
<evidence type="ECO:0000256" key="7">
    <source>
        <dbReference type="ARBA" id="ARBA00023242"/>
    </source>
</evidence>
<feature type="region of interest" description="Disordered" evidence="13">
    <location>
        <begin position="471"/>
        <end position="495"/>
    </location>
</feature>
<proteinExistence type="inferred from homology"/>
<dbReference type="InterPro" id="IPR003084">
    <property type="entry name" value="HDAC_I/II"/>
</dbReference>
<dbReference type="GO" id="GO:0141221">
    <property type="term" value="F:histone deacetylase activity, hydrolytic mechanism"/>
    <property type="evidence" value="ECO:0007669"/>
    <property type="project" value="UniProtKB-EC"/>
</dbReference>
<evidence type="ECO:0000256" key="11">
    <source>
        <dbReference type="PIRSR" id="PIRSR037913-2"/>
    </source>
</evidence>
<evidence type="ECO:0000256" key="8">
    <source>
        <dbReference type="ARBA" id="ARBA00061569"/>
    </source>
</evidence>
<dbReference type="InterPro" id="IPR023801">
    <property type="entry name" value="His_deacetylse_dom"/>
</dbReference>
<evidence type="ECO:0000256" key="5">
    <source>
        <dbReference type="ARBA" id="ARBA00023015"/>
    </source>
</evidence>
<feature type="active site" description="Proton acceptor" evidence="10">
    <location>
        <position position="199"/>
    </location>
</feature>
<dbReference type="Proteomes" id="UP001301958">
    <property type="component" value="Unassembled WGS sequence"/>
</dbReference>
<dbReference type="InterPro" id="IPR037138">
    <property type="entry name" value="His_deacetylse_dom_sf"/>
</dbReference>
<dbReference type="PANTHER" id="PTHR10625:SF36">
    <property type="entry name" value="HISTONE DEACETYLASE 3"/>
    <property type="match status" value="1"/>
</dbReference>
<evidence type="ECO:0000259" key="14">
    <source>
        <dbReference type="Pfam" id="PF00850"/>
    </source>
</evidence>
<dbReference type="Gene3D" id="3.40.800.20">
    <property type="entry name" value="Histone deacetylase domain"/>
    <property type="match status" value="1"/>
</dbReference>
<evidence type="ECO:0000256" key="1">
    <source>
        <dbReference type="ARBA" id="ARBA00004123"/>
    </source>
</evidence>
<comment type="similarity">
    <text evidence="8 9">Belongs to the histone deacetylase family. HD Type 1 subfamily.</text>
</comment>
<gene>
    <name evidence="15" type="ORF">QBC38DRAFT_468888</name>
</gene>
<reference evidence="15" key="1">
    <citation type="journal article" date="2023" name="Mol. Phylogenet. Evol.">
        <title>Genome-scale phylogeny and comparative genomics of the fungal order Sordariales.</title>
        <authorList>
            <person name="Hensen N."/>
            <person name="Bonometti L."/>
            <person name="Westerberg I."/>
            <person name="Brannstrom I.O."/>
            <person name="Guillou S."/>
            <person name="Cros-Aarteil S."/>
            <person name="Calhoun S."/>
            <person name="Haridas S."/>
            <person name="Kuo A."/>
            <person name="Mondo S."/>
            <person name="Pangilinan J."/>
            <person name="Riley R."/>
            <person name="LaButti K."/>
            <person name="Andreopoulos B."/>
            <person name="Lipzen A."/>
            <person name="Chen C."/>
            <person name="Yan M."/>
            <person name="Daum C."/>
            <person name="Ng V."/>
            <person name="Clum A."/>
            <person name="Steindorff A."/>
            <person name="Ohm R.A."/>
            <person name="Martin F."/>
            <person name="Silar P."/>
            <person name="Natvig D.O."/>
            <person name="Lalanne C."/>
            <person name="Gautier V."/>
            <person name="Ament-Velasquez S.L."/>
            <person name="Kruys A."/>
            <person name="Hutchinson M.I."/>
            <person name="Powell A.J."/>
            <person name="Barry K."/>
            <person name="Miller A.N."/>
            <person name="Grigoriev I.V."/>
            <person name="Debuchy R."/>
            <person name="Gladieux P."/>
            <person name="Hiltunen Thoren M."/>
            <person name="Johannesson H."/>
        </authorList>
    </citation>
    <scope>NUCLEOTIDE SEQUENCE</scope>
    <source>
        <strain evidence="15">CBS 990.96</strain>
    </source>
</reference>
<dbReference type="AlphaFoldDB" id="A0AAN7BVV7"/>
<keyword evidence="7 9" id="KW-0539">Nucleus</keyword>
<evidence type="ECO:0000313" key="16">
    <source>
        <dbReference type="Proteomes" id="UP001301958"/>
    </source>
</evidence>
<name>A0AAN7BVV7_9PEZI</name>
<dbReference type="InterPro" id="IPR000286">
    <property type="entry name" value="HDACs"/>
</dbReference>
<accession>A0AAN7BVV7</accession>
<evidence type="ECO:0000313" key="15">
    <source>
        <dbReference type="EMBL" id="KAK4230500.1"/>
    </source>
</evidence>
<evidence type="ECO:0000256" key="9">
    <source>
        <dbReference type="PIRNR" id="PIRNR037913"/>
    </source>
</evidence>
<evidence type="ECO:0000256" key="4">
    <source>
        <dbReference type="ARBA" id="ARBA00022853"/>
    </source>
</evidence>
<evidence type="ECO:0000256" key="6">
    <source>
        <dbReference type="ARBA" id="ARBA00023163"/>
    </source>
</evidence>
<comment type="catalytic activity">
    <reaction evidence="9">
        <text>N(6)-acetyl-L-lysyl-[histone] + H2O = L-lysyl-[histone] + acetate</text>
        <dbReference type="Rhea" id="RHEA:58196"/>
        <dbReference type="Rhea" id="RHEA-COMP:9845"/>
        <dbReference type="Rhea" id="RHEA-COMP:11338"/>
        <dbReference type="ChEBI" id="CHEBI:15377"/>
        <dbReference type="ChEBI" id="CHEBI:29969"/>
        <dbReference type="ChEBI" id="CHEBI:30089"/>
        <dbReference type="ChEBI" id="CHEBI:61930"/>
        <dbReference type="EC" id="3.5.1.98"/>
    </reaction>
</comment>
<dbReference type="PANTHER" id="PTHR10625">
    <property type="entry name" value="HISTONE DEACETYLASE HDAC1-RELATED"/>
    <property type="match status" value="1"/>
</dbReference>
<comment type="subcellular location">
    <subcellularLocation>
        <location evidence="1 9">Nucleus</location>
    </subcellularLocation>
</comment>
<dbReference type="SUPFAM" id="SSF52768">
    <property type="entry name" value="Arginase/deacetylase"/>
    <property type="match status" value="1"/>
</dbReference>
<feature type="binding site" evidence="11">
    <location>
        <position position="367"/>
    </location>
    <ligand>
        <name>substrate</name>
    </ligand>
</feature>
<keyword evidence="3 9" id="KW-0378">Hydrolase</keyword>
<dbReference type="GO" id="GO:0034967">
    <property type="term" value="C:Set3 complex"/>
    <property type="evidence" value="ECO:0007669"/>
    <property type="project" value="UniProtKB-ARBA"/>
</dbReference>
<evidence type="ECO:0000256" key="3">
    <source>
        <dbReference type="ARBA" id="ARBA00022801"/>
    </source>
</evidence>